<evidence type="ECO:0000313" key="5">
    <source>
        <dbReference type="Proteomes" id="UP001165962"/>
    </source>
</evidence>
<name>A0ABX0JBA8_9BACL</name>
<dbReference type="InterPro" id="IPR051465">
    <property type="entry name" value="Cell_Envelope_Struct_Comp"/>
</dbReference>
<reference evidence="4" key="1">
    <citation type="submission" date="2020-03" db="EMBL/GenBank/DDBJ databases">
        <title>Draft sequencing of Paenibacilllus sp. S3N08.</title>
        <authorList>
            <person name="Kim D.-U."/>
        </authorList>
    </citation>
    <scope>NUCLEOTIDE SEQUENCE</scope>
    <source>
        <strain evidence="4">S3N08</strain>
    </source>
</reference>
<evidence type="ECO:0000259" key="3">
    <source>
        <dbReference type="PROSITE" id="PS51272"/>
    </source>
</evidence>
<feature type="domain" description="SLH" evidence="3">
    <location>
        <begin position="800"/>
        <end position="859"/>
    </location>
</feature>
<dbReference type="RefSeq" id="WP_166153360.1">
    <property type="nucleotide sequence ID" value="NZ_JAAOIW010000010.1"/>
</dbReference>
<gene>
    <name evidence="4" type="ORF">G9U52_24930</name>
</gene>
<feature type="domain" description="SLH" evidence="3">
    <location>
        <begin position="669"/>
        <end position="728"/>
    </location>
</feature>
<keyword evidence="1" id="KW-0732">Signal</keyword>
<dbReference type="PROSITE" id="PS51272">
    <property type="entry name" value="SLH"/>
    <property type="match status" value="3"/>
</dbReference>
<evidence type="ECO:0000256" key="1">
    <source>
        <dbReference type="SAM" id="SignalP"/>
    </source>
</evidence>
<dbReference type="InterPro" id="IPR036179">
    <property type="entry name" value="Ig-like_dom_sf"/>
</dbReference>
<feature type="signal peptide" evidence="1">
    <location>
        <begin position="1"/>
        <end position="31"/>
    </location>
</feature>
<dbReference type="EMBL" id="JAAOIW010000010">
    <property type="protein sequence ID" value="NHN33066.1"/>
    <property type="molecule type" value="Genomic_DNA"/>
</dbReference>
<dbReference type="Pfam" id="PF00395">
    <property type="entry name" value="SLH"/>
    <property type="match status" value="3"/>
</dbReference>
<dbReference type="InterPro" id="IPR001119">
    <property type="entry name" value="SLH_dom"/>
</dbReference>
<feature type="domain" description="Fibronectin type-III" evidence="2">
    <location>
        <begin position="330"/>
        <end position="419"/>
    </location>
</feature>
<evidence type="ECO:0000259" key="2">
    <source>
        <dbReference type="PROSITE" id="PS50853"/>
    </source>
</evidence>
<feature type="domain" description="Fibronectin type-III" evidence="2">
    <location>
        <begin position="239"/>
        <end position="328"/>
    </location>
</feature>
<feature type="domain" description="SLH" evidence="3">
    <location>
        <begin position="729"/>
        <end position="792"/>
    </location>
</feature>
<protein>
    <recommendedName>
        <fullName evidence="6">S-layer family protein</fullName>
    </recommendedName>
</protein>
<proteinExistence type="predicted"/>
<dbReference type="SUPFAM" id="SSF49265">
    <property type="entry name" value="Fibronectin type III"/>
    <property type="match status" value="1"/>
</dbReference>
<dbReference type="PANTHER" id="PTHR43308:SF5">
    <property type="entry name" value="S-LAYER PROTEIN _ PEPTIDOGLYCAN ENDO-BETA-N-ACETYLGLUCOSAMINIDASE"/>
    <property type="match status" value="1"/>
</dbReference>
<organism evidence="4 5">
    <name type="scientific">Paenibacillus agricola</name>
    <dbReference type="NCBI Taxonomy" id="2716264"/>
    <lineage>
        <taxon>Bacteria</taxon>
        <taxon>Bacillati</taxon>
        <taxon>Bacillota</taxon>
        <taxon>Bacilli</taxon>
        <taxon>Bacillales</taxon>
        <taxon>Paenibacillaceae</taxon>
        <taxon>Paenibacillus</taxon>
    </lineage>
</organism>
<dbReference type="Pfam" id="PF00041">
    <property type="entry name" value="fn3"/>
    <property type="match status" value="1"/>
</dbReference>
<dbReference type="SMART" id="SM00060">
    <property type="entry name" value="FN3"/>
    <property type="match status" value="2"/>
</dbReference>
<evidence type="ECO:0008006" key="6">
    <source>
        <dbReference type="Google" id="ProtNLM"/>
    </source>
</evidence>
<sequence length="859" mass="90056">MHSYLHKISVVFLTLCLIISMVPGLVLTANAAGGEPIITDVSIVSNHAGDATKATIGDTITLTFTTDESVTKLGNFKINGSNPDTFTNVGNAYTATHLVDSGDLVTGAPATFQINVKNAGGIYSLTVEATTDGSSVTIIGAQPSPVITSQPSNATVDQGGNTTFSVTASHVTSYQWQVNTGSGFTNISDGAPYSGVTTATLTITGATTGLNGYVYQVIASGSVLPEATSNSAILTVNSALEASTIVSAVAGNAKVSLTWNLVDGSTSYKIFNSTTPNNYGAAAATLSGSVHSSDITGLVNGTTYYFVVKAVKGSLESTNSNEVSTTPKTVPTVPTEVTATAGNGQAAITFTAPIDDGGSPVTGYEITSSPGNIVVTGTTSPITITGLSNGLTYTFTVKAINSEGNSEFSHVSNAVIPYSLTTSYYESSSSDSTSSSVQEPINIGVIVLVNGKIENLGTATTTTTVRNQSVTIVIIDQKKLEDKLAAEGQGAVITIPVNTESDVVAGEFNGQLVQYMAQKQTIVEIKTEKATYSMPAQQINIDSLSKQFGENVALQDIKIQIEIATPLADTLQVVESSAVKGEFMIVVPPLHFTVRAIYGDITKEVSTFNAYVERTFPIPDGVDPNKITTGVVIDADGTVRHVPTRIVIVDGKYYAVVSSLTNSTYSIVWHSLEFKDVAQHWAKGAVNNMGSRMVVGGIGNDLFNPDQDITRAEFAAIVVRGLGLKLNNGATTFSDVGTSDWYSSAINTAYSYQLINGFEDGTFRPNDRITREQAMVIIAKAMMITELKAKLSVHASDLMLRSYTDVADASSWALTSMADVLQAGIISGRSSTALAPKANITRAEVAAIVERLLQKSGLI</sequence>
<comment type="caution">
    <text evidence="4">The sequence shown here is derived from an EMBL/GenBank/DDBJ whole genome shotgun (WGS) entry which is preliminary data.</text>
</comment>
<dbReference type="PANTHER" id="PTHR43308">
    <property type="entry name" value="OUTER MEMBRANE PROTEIN ALPHA-RELATED"/>
    <property type="match status" value="1"/>
</dbReference>
<dbReference type="Proteomes" id="UP001165962">
    <property type="component" value="Unassembled WGS sequence"/>
</dbReference>
<dbReference type="CDD" id="cd00063">
    <property type="entry name" value="FN3"/>
    <property type="match status" value="2"/>
</dbReference>
<dbReference type="PROSITE" id="PS50853">
    <property type="entry name" value="FN3"/>
    <property type="match status" value="2"/>
</dbReference>
<dbReference type="InterPro" id="IPR036116">
    <property type="entry name" value="FN3_sf"/>
</dbReference>
<dbReference type="InterPro" id="IPR003961">
    <property type="entry name" value="FN3_dom"/>
</dbReference>
<dbReference type="SUPFAM" id="SSF48726">
    <property type="entry name" value="Immunoglobulin"/>
    <property type="match status" value="1"/>
</dbReference>
<evidence type="ECO:0000313" key="4">
    <source>
        <dbReference type="EMBL" id="NHN33066.1"/>
    </source>
</evidence>
<accession>A0ABX0JBA8</accession>
<dbReference type="InterPro" id="IPR013783">
    <property type="entry name" value="Ig-like_fold"/>
</dbReference>
<dbReference type="Gene3D" id="2.60.40.10">
    <property type="entry name" value="Immunoglobulins"/>
    <property type="match status" value="3"/>
</dbReference>
<feature type="chain" id="PRO_5046835717" description="S-layer family protein" evidence="1">
    <location>
        <begin position="32"/>
        <end position="859"/>
    </location>
</feature>
<keyword evidence="5" id="KW-1185">Reference proteome</keyword>